<evidence type="ECO:0000256" key="2">
    <source>
        <dbReference type="ARBA" id="ARBA00022448"/>
    </source>
</evidence>
<proteinExistence type="inferred from homology"/>
<evidence type="ECO:0000256" key="11">
    <source>
        <dbReference type="RuleBase" id="RU003357"/>
    </source>
</evidence>
<feature type="domain" description="TonB-dependent receptor-like beta-barrel" evidence="12">
    <location>
        <begin position="365"/>
        <end position="761"/>
    </location>
</feature>
<organism evidence="14 15">
    <name type="scientific">Segatella oris</name>
    <dbReference type="NCBI Taxonomy" id="28135"/>
    <lineage>
        <taxon>Bacteria</taxon>
        <taxon>Pseudomonadati</taxon>
        <taxon>Bacteroidota</taxon>
        <taxon>Bacteroidia</taxon>
        <taxon>Bacteroidales</taxon>
        <taxon>Prevotellaceae</taxon>
        <taxon>Segatella</taxon>
    </lineage>
</organism>
<dbReference type="InterPro" id="IPR037066">
    <property type="entry name" value="Plug_dom_sf"/>
</dbReference>
<evidence type="ECO:0000256" key="8">
    <source>
        <dbReference type="ARBA" id="ARBA00023170"/>
    </source>
</evidence>
<reference evidence="14 15" key="1">
    <citation type="submission" date="2018-12" db="EMBL/GenBank/DDBJ databases">
        <authorList>
            <consortium name="Pathogen Informatics"/>
        </authorList>
    </citation>
    <scope>NUCLEOTIDE SEQUENCE [LARGE SCALE GENOMIC DNA]</scope>
    <source>
        <strain evidence="14 15">NCTC13071</strain>
    </source>
</reference>
<evidence type="ECO:0000256" key="5">
    <source>
        <dbReference type="ARBA" id="ARBA00022729"/>
    </source>
</evidence>
<evidence type="ECO:0000256" key="4">
    <source>
        <dbReference type="ARBA" id="ARBA00022692"/>
    </source>
</evidence>
<dbReference type="Pfam" id="PF07715">
    <property type="entry name" value="Plug"/>
    <property type="match status" value="1"/>
</dbReference>
<accession>A0A3S4TFC4</accession>
<keyword evidence="3 10" id="KW-1134">Transmembrane beta strand</keyword>
<keyword evidence="5" id="KW-0732">Signal</keyword>
<protein>
    <submittedName>
        <fullName evidence="14">Probable TonB-dependent receptor NMB0964</fullName>
    </submittedName>
</protein>
<dbReference type="AlphaFoldDB" id="A0A3S4TFC4"/>
<dbReference type="InterPro" id="IPR012910">
    <property type="entry name" value="Plug_dom"/>
</dbReference>
<dbReference type="Pfam" id="PF00593">
    <property type="entry name" value="TonB_dep_Rec_b-barrel"/>
    <property type="match status" value="1"/>
</dbReference>
<keyword evidence="2 10" id="KW-0813">Transport</keyword>
<dbReference type="PANTHER" id="PTHR30069">
    <property type="entry name" value="TONB-DEPENDENT OUTER MEMBRANE RECEPTOR"/>
    <property type="match status" value="1"/>
</dbReference>
<name>A0A3S4TFC4_9BACT</name>
<dbReference type="GO" id="GO:0015344">
    <property type="term" value="F:siderophore uptake transmembrane transporter activity"/>
    <property type="evidence" value="ECO:0007669"/>
    <property type="project" value="TreeGrafter"/>
</dbReference>
<evidence type="ECO:0000256" key="9">
    <source>
        <dbReference type="ARBA" id="ARBA00023237"/>
    </source>
</evidence>
<dbReference type="GO" id="GO:0044718">
    <property type="term" value="P:siderophore transmembrane transport"/>
    <property type="evidence" value="ECO:0007669"/>
    <property type="project" value="TreeGrafter"/>
</dbReference>
<feature type="domain" description="TonB-dependent receptor plug" evidence="13">
    <location>
        <begin position="154"/>
        <end position="253"/>
    </location>
</feature>
<evidence type="ECO:0000256" key="1">
    <source>
        <dbReference type="ARBA" id="ARBA00004571"/>
    </source>
</evidence>
<dbReference type="InterPro" id="IPR000531">
    <property type="entry name" value="Beta-barrel_TonB"/>
</dbReference>
<dbReference type="KEGG" id="poc:NCTC13071_01698"/>
<evidence type="ECO:0000256" key="3">
    <source>
        <dbReference type="ARBA" id="ARBA00022452"/>
    </source>
</evidence>
<evidence type="ECO:0000256" key="7">
    <source>
        <dbReference type="ARBA" id="ARBA00023136"/>
    </source>
</evidence>
<evidence type="ECO:0000313" key="14">
    <source>
        <dbReference type="EMBL" id="VEH15688.1"/>
    </source>
</evidence>
<keyword evidence="4 10" id="KW-0812">Transmembrane</keyword>
<evidence type="ECO:0000259" key="13">
    <source>
        <dbReference type="Pfam" id="PF07715"/>
    </source>
</evidence>
<evidence type="ECO:0000256" key="6">
    <source>
        <dbReference type="ARBA" id="ARBA00023077"/>
    </source>
</evidence>
<dbReference type="Proteomes" id="UP000274578">
    <property type="component" value="Chromosome 1"/>
</dbReference>
<dbReference type="GO" id="GO:0009279">
    <property type="term" value="C:cell outer membrane"/>
    <property type="evidence" value="ECO:0007669"/>
    <property type="project" value="UniProtKB-SubCell"/>
</dbReference>
<evidence type="ECO:0000259" key="12">
    <source>
        <dbReference type="Pfam" id="PF00593"/>
    </source>
</evidence>
<dbReference type="PANTHER" id="PTHR30069:SF29">
    <property type="entry name" value="HEMOGLOBIN AND HEMOGLOBIN-HAPTOGLOBIN-BINDING PROTEIN 1-RELATED"/>
    <property type="match status" value="1"/>
</dbReference>
<keyword evidence="9 10" id="KW-0998">Cell outer membrane</keyword>
<dbReference type="InterPro" id="IPR008969">
    <property type="entry name" value="CarboxyPept-like_regulatory"/>
</dbReference>
<dbReference type="Gene3D" id="2.170.130.10">
    <property type="entry name" value="TonB-dependent receptor, plug domain"/>
    <property type="match status" value="1"/>
</dbReference>
<gene>
    <name evidence="14" type="ORF">NCTC13071_01698</name>
</gene>
<keyword evidence="8 14" id="KW-0675">Receptor</keyword>
<comment type="similarity">
    <text evidence="10 11">Belongs to the TonB-dependent receptor family.</text>
</comment>
<dbReference type="Gene3D" id="2.60.40.1120">
    <property type="entry name" value="Carboxypeptidase-like, regulatory domain"/>
    <property type="match status" value="1"/>
</dbReference>
<keyword evidence="6 11" id="KW-0798">TonB box</keyword>
<dbReference type="Gene3D" id="2.40.170.20">
    <property type="entry name" value="TonB-dependent receptor, beta-barrel domain"/>
    <property type="match status" value="1"/>
</dbReference>
<dbReference type="Pfam" id="PF13715">
    <property type="entry name" value="CarbopepD_reg_2"/>
    <property type="match status" value="1"/>
</dbReference>
<evidence type="ECO:0000313" key="15">
    <source>
        <dbReference type="Proteomes" id="UP000274578"/>
    </source>
</evidence>
<dbReference type="SUPFAM" id="SSF56935">
    <property type="entry name" value="Porins"/>
    <property type="match status" value="1"/>
</dbReference>
<dbReference type="PROSITE" id="PS52016">
    <property type="entry name" value="TONB_DEPENDENT_REC_3"/>
    <property type="match status" value="1"/>
</dbReference>
<dbReference type="EMBL" id="LR134384">
    <property type="protein sequence ID" value="VEH15688.1"/>
    <property type="molecule type" value="Genomic_DNA"/>
</dbReference>
<dbReference type="SUPFAM" id="SSF49464">
    <property type="entry name" value="Carboxypeptidase regulatory domain-like"/>
    <property type="match status" value="1"/>
</dbReference>
<dbReference type="InterPro" id="IPR039426">
    <property type="entry name" value="TonB-dep_rcpt-like"/>
</dbReference>
<evidence type="ECO:0000256" key="10">
    <source>
        <dbReference type="PROSITE-ProRule" id="PRU01360"/>
    </source>
</evidence>
<keyword evidence="7 10" id="KW-0472">Membrane</keyword>
<sequence length="810" mass="92270">MHLDCRSSQQKNCVWNSCFWMNECLFVLSLLFLFACRMWATDCNEHRMTNKDSDTHITFVILSEKTREPIIGATVRCEGAITPVVTDMNGRCIIIFKGSINKIKVDVTYVGYKKISKTLTIVSGKTVTLQMQDDAKMIDNVVVMAQKHQTTALQQSATIGLDAMEKVGTTSLAKLLEVVPGVSSISTGNTIAKPVIQGMHSSRILLLNEGVRLESQSWGEDHAPEIDYSGTNMIEVVKGAESIRYGYGAMGGVVLLNQATLPYGQQHLKTRGTVNMGYESNAKGYNGSGTLEMGYKHVGLRLHGMYQRGGDYSTAEYILNNTGFNNISMSALAGYQNKNITATLYTSLYYSRSGIYYASRISDIDQLLARFAAGRPDNNTLKPFSYNIKPPFQQTQHFTLKGDIKWEINKNHKLSLILSYQDNLRWEFDNRKQDKYSWIPVQDLILTTYKTDLLWNAKWKCWNMTTEAGLSGSYQSNYNYPGTKQPAFIPNYAALTMGGFFLQQAKIGRFQCSLGMRYDFRAMDVDGYTSLKSYKYYKDFKVYSNFTTSLAAHYQLSDRWDMRANIGWSWRPPDINELYATGLHHGTHWVVGNRKLTSEHGYKAVFGTRYRTDWYSIEPSFFYQRVHNYIYDAIGKGLNRFHNHPSGKYPKFIFGQDNVVLTGGDITATITPLTSLTIMAKGEWIYARNLTQKEWLPFMPSDRYGLSGSYHWTFDRMGKYNASVSLSGIYVTKKTHFDPDKDLVPDSPPAYVLFNGTAEWSMKLSGQRELKLMMIGDNIFNTLYKEYTDRFRYYAHARGSNITFKTIVKF</sequence>
<dbReference type="InterPro" id="IPR036942">
    <property type="entry name" value="Beta-barrel_TonB_sf"/>
</dbReference>
<comment type="subcellular location">
    <subcellularLocation>
        <location evidence="1 10">Cell outer membrane</location>
        <topology evidence="1 10">Multi-pass membrane protein</topology>
    </subcellularLocation>
</comment>